<keyword evidence="2" id="KW-1185">Reference proteome</keyword>
<organism evidence="1 2">
    <name type="scientific">Lasius niger</name>
    <name type="common">Black garden ant</name>
    <dbReference type="NCBI Taxonomy" id="67767"/>
    <lineage>
        <taxon>Eukaryota</taxon>
        <taxon>Metazoa</taxon>
        <taxon>Ecdysozoa</taxon>
        <taxon>Arthropoda</taxon>
        <taxon>Hexapoda</taxon>
        <taxon>Insecta</taxon>
        <taxon>Pterygota</taxon>
        <taxon>Neoptera</taxon>
        <taxon>Endopterygota</taxon>
        <taxon>Hymenoptera</taxon>
        <taxon>Apocrita</taxon>
        <taxon>Aculeata</taxon>
        <taxon>Formicoidea</taxon>
        <taxon>Formicidae</taxon>
        <taxon>Formicinae</taxon>
        <taxon>Lasius</taxon>
        <taxon>Lasius</taxon>
    </lineage>
</organism>
<dbReference type="PaxDb" id="67767-A0A0J7KAQ3"/>
<gene>
    <name evidence="1" type="ORF">RF55_13357</name>
</gene>
<dbReference type="Proteomes" id="UP000036403">
    <property type="component" value="Unassembled WGS sequence"/>
</dbReference>
<name>A0A0J7KAQ3_LASNI</name>
<proteinExistence type="predicted"/>
<sequence>MAVVELPGEDLSAIVLRSLEYLGVSLPGQSVSVDEASATLERTLEEECSDRTPEEALERAEKVGAVKRVGKSRDELTPQFFPPLLWPSSGSFFRHHSLVPDQENEEVYLNAESLASKILLLLVSAALEGKTVLDTVLVKKLALEENWFLSESSQKTLWLLKQVLAVPVLKDGTRTKGHIPPLLSLLHDKEFLYPEGGLSQLASQEGWAELSPEDRRKQLKLLWNEIYEFPYWKSLPVALGVVK</sequence>
<protein>
    <submittedName>
        <fullName evidence="1">Uncharacterized protein</fullName>
    </submittedName>
</protein>
<accession>A0A0J7KAQ3</accession>
<reference evidence="1 2" key="1">
    <citation type="submission" date="2015-04" db="EMBL/GenBank/DDBJ databases">
        <title>Lasius niger genome sequencing.</title>
        <authorList>
            <person name="Konorov E.A."/>
            <person name="Nikitin M.A."/>
            <person name="Kirill M.V."/>
            <person name="Chang P."/>
        </authorList>
    </citation>
    <scope>NUCLEOTIDE SEQUENCE [LARGE SCALE GENOMIC DNA]</scope>
    <source>
        <tissue evidence="1">Whole</tissue>
    </source>
</reference>
<evidence type="ECO:0000313" key="1">
    <source>
        <dbReference type="EMBL" id="KMQ87367.1"/>
    </source>
</evidence>
<dbReference type="EMBL" id="LBMM01010590">
    <property type="protein sequence ID" value="KMQ87367.1"/>
    <property type="molecule type" value="Genomic_DNA"/>
</dbReference>
<comment type="caution">
    <text evidence="1">The sequence shown here is derived from an EMBL/GenBank/DDBJ whole genome shotgun (WGS) entry which is preliminary data.</text>
</comment>
<evidence type="ECO:0000313" key="2">
    <source>
        <dbReference type="Proteomes" id="UP000036403"/>
    </source>
</evidence>
<dbReference type="AlphaFoldDB" id="A0A0J7KAQ3"/>